<dbReference type="AlphaFoldDB" id="A0AAV4LZ33"/>
<feature type="transmembrane region" description="Helical" evidence="1">
    <location>
        <begin position="733"/>
        <end position="753"/>
    </location>
</feature>
<evidence type="ECO:0000313" key="2">
    <source>
        <dbReference type="EMBL" id="GIX65228.1"/>
    </source>
</evidence>
<dbReference type="Proteomes" id="UP001497744">
    <property type="component" value="Unassembled WGS sequence"/>
</dbReference>
<dbReference type="GeneID" id="94196709"/>
<keyword evidence="3" id="KW-1185">Reference proteome</keyword>
<evidence type="ECO:0000256" key="1">
    <source>
        <dbReference type="SAM" id="Phobius"/>
    </source>
</evidence>
<organism evidence="2 3">
    <name type="scientific">Babesia caballi</name>
    <dbReference type="NCBI Taxonomy" id="5871"/>
    <lineage>
        <taxon>Eukaryota</taxon>
        <taxon>Sar</taxon>
        <taxon>Alveolata</taxon>
        <taxon>Apicomplexa</taxon>
        <taxon>Aconoidasida</taxon>
        <taxon>Piroplasmida</taxon>
        <taxon>Babesiidae</taxon>
        <taxon>Babesia</taxon>
    </lineage>
</organism>
<reference evidence="2 3" key="1">
    <citation type="submission" date="2021-06" db="EMBL/GenBank/DDBJ databases">
        <title>Genome sequence of Babesia caballi.</title>
        <authorList>
            <person name="Yamagishi J."/>
            <person name="Kidaka T."/>
            <person name="Ochi A."/>
        </authorList>
    </citation>
    <scope>NUCLEOTIDE SEQUENCE [LARGE SCALE GENOMIC DNA]</scope>
    <source>
        <strain evidence="2">USDA-D6B2</strain>
    </source>
</reference>
<dbReference type="InterPro" id="IPR024751">
    <property type="entry name" value="VESA1"/>
</dbReference>
<proteinExistence type="predicted"/>
<dbReference type="RefSeq" id="XP_067717297.1">
    <property type="nucleotide sequence ID" value="XM_067861196.1"/>
</dbReference>
<keyword evidence="1" id="KW-0812">Transmembrane</keyword>
<name>A0AAV4LZ33_BABCB</name>
<sequence length="795" mass="87600">MTSVGFGSKVLNGSKQGSQIFQDATQNFKDFTEGMSTAQRTATQRLGKENEAKKAIGIDSSSDDSNPTYTEFLGALQKTWSETSFSTIHNESALCPLYYISQLYFNAKQTAISKHPTFKPKSPSTIREMLYFLAALPYSPNYDAFNIGITKHFKNLSDTTSFTYDAELMIAVADSSTSQKHNTLSASDIKQYLGLTCAFSPIVLGRIQGHAADSENEPWLHSLFCNSQFTLAYPSGASLFNALSNYSYALQFQLSFLHQQCMSGSVNCGWLQCKYGKGVPAHNASHICPIECKSSTNPSNCRHDGKTEKSCKHGTICGTQGKSSPLQAFLTDSLKGFSLTKNADPSSSNHLENHPSGSMCHVKMGFNANDLKPSGTGQYIFYTLEPFCGSPISPLRQLCEKFSCLTKRTPGTLGDVFGFHLQLVGQLFHGRFTMVNLASTMLGSLSTFDLSALAPNYKNDPYSISTAIYSYIVSRRSKSESLSGNPSGLSRSFEAIVDNLPFWFQLFMVNGLKELPITLFDLRQHCHNKQKDTFSSEIKHFGPGGDNTCNHSGSNSPGDLWSLYYPVCDSSSHDCKSGNCGGYFFPLAQSTGATYAPQFALTYFSWVLFLADDLQSGLHDFLNEFTNIDCKRSGCKTKSNSTCQCTPGQHGTMGGKQCECNSVVQCGGVLPLIYRHGFQFHDAQSLNGGKDGATKRSCKNFYDQLSNVLAENAPLHNLLLAIDEFMYYVRFRFMSLVSSFWLCSLAILLYFIFYGIDVLHVKSHVHLPSSHNVPPIDLLTTGKAPAVTKLTYYMP</sequence>
<comment type="caution">
    <text evidence="2">The sequence shown here is derived from an EMBL/GenBank/DDBJ whole genome shotgun (WGS) entry which is preliminary data.</text>
</comment>
<evidence type="ECO:0000313" key="3">
    <source>
        <dbReference type="Proteomes" id="UP001497744"/>
    </source>
</evidence>
<accession>A0AAV4LZ33</accession>
<gene>
    <name evidence="2" type="ORF">BcabD6B2_46630</name>
</gene>
<protein>
    <submittedName>
        <fullName evidence="2">Extracellular matrix-binding ebh</fullName>
    </submittedName>
</protein>
<dbReference type="EMBL" id="BPLF01000004">
    <property type="protein sequence ID" value="GIX65228.1"/>
    <property type="molecule type" value="Genomic_DNA"/>
</dbReference>
<keyword evidence="1" id="KW-0472">Membrane</keyword>
<dbReference type="Pfam" id="PF12785">
    <property type="entry name" value="VESA1_N"/>
    <property type="match status" value="1"/>
</dbReference>
<keyword evidence="1" id="KW-1133">Transmembrane helix</keyword>